<keyword evidence="4" id="KW-1185">Reference proteome</keyword>
<keyword evidence="1" id="KW-0238">DNA-binding</keyword>
<dbReference type="EMBL" id="BAAAME010000005">
    <property type="protein sequence ID" value="GAA1749450.1"/>
    <property type="molecule type" value="Genomic_DNA"/>
</dbReference>
<dbReference type="PANTHER" id="PTHR30204:SF97">
    <property type="entry name" value="MERR FAMILY REGULATORY PROTEIN"/>
    <property type="match status" value="1"/>
</dbReference>
<dbReference type="InterPro" id="IPR047057">
    <property type="entry name" value="MerR_fam"/>
</dbReference>
<dbReference type="CDD" id="cd01282">
    <property type="entry name" value="HTH_MerR-like_sg3"/>
    <property type="match status" value="1"/>
</dbReference>
<protein>
    <submittedName>
        <fullName evidence="3">MerR family transcriptional regulator</fullName>
    </submittedName>
</protein>
<evidence type="ECO:0000256" key="1">
    <source>
        <dbReference type="ARBA" id="ARBA00023125"/>
    </source>
</evidence>
<proteinExistence type="predicted"/>
<feature type="domain" description="HTH merR-type" evidence="2">
    <location>
        <begin position="1"/>
        <end position="68"/>
    </location>
</feature>
<dbReference type="PANTHER" id="PTHR30204">
    <property type="entry name" value="REDOX-CYCLING DRUG-SENSING TRANSCRIPTIONAL ACTIVATOR SOXR"/>
    <property type="match status" value="1"/>
</dbReference>
<organism evidence="3 4">
    <name type="scientific">Aeromicrobium alkaliterrae</name>
    <dbReference type="NCBI Taxonomy" id="302168"/>
    <lineage>
        <taxon>Bacteria</taxon>
        <taxon>Bacillati</taxon>
        <taxon>Actinomycetota</taxon>
        <taxon>Actinomycetes</taxon>
        <taxon>Propionibacteriales</taxon>
        <taxon>Nocardioidaceae</taxon>
        <taxon>Aeromicrobium</taxon>
    </lineage>
</organism>
<evidence type="ECO:0000259" key="2">
    <source>
        <dbReference type="PROSITE" id="PS50937"/>
    </source>
</evidence>
<dbReference type="InterPro" id="IPR009061">
    <property type="entry name" value="DNA-bd_dom_put_sf"/>
</dbReference>
<evidence type="ECO:0000313" key="3">
    <source>
        <dbReference type="EMBL" id="GAA1749450.1"/>
    </source>
</evidence>
<dbReference type="InterPro" id="IPR000551">
    <property type="entry name" value="MerR-type_HTH_dom"/>
</dbReference>
<reference evidence="4" key="1">
    <citation type="journal article" date="2019" name="Int. J. Syst. Evol. Microbiol.">
        <title>The Global Catalogue of Microorganisms (GCM) 10K type strain sequencing project: providing services to taxonomists for standard genome sequencing and annotation.</title>
        <authorList>
            <consortium name="The Broad Institute Genomics Platform"/>
            <consortium name="The Broad Institute Genome Sequencing Center for Infectious Disease"/>
            <person name="Wu L."/>
            <person name="Ma J."/>
        </authorList>
    </citation>
    <scope>NUCLEOTIDE SEQUENCE [LARGE SCALE GENOMIC DNA]</scope>
    <source>
        <strain evidence="4">JCM 13518</strain>
    </source>
</reference>
<evidence type="ECO:0000313" key="4">
    <source>
        <dbReference type="Proteomes" id="UP001501057"/>
    </source>
</evidence>
<dbReference type="SUPFAM" id="SSF46955">
    <property type="entry name" value="Putative DNA-binding domain"/>
    <property type="match status" value="1"/>
</dbReference>
<dbReference type="Pfam" id="PF13411">
    <property type="entry name" value="MerR_1"/>
    <property type="match status" value="1"/>
</dbReference>
<dbReference type="SMART" id="SM00422">
    <property type="entry name" value="HTH_MERR"/>
    <property type="match status" value="1"/>
</dbReference>
<gene>
    <name evidence="3" type="ORF">GCM10009710_31800</name>
</gene>
<dbReference type="Proteomes" id="UP001501057">
    <property type="component" value="Unassembled WGS sequence"/>
</dbReference>
<name>A0ABP4WAX4_9ACTN</name>
<sequence length="123" mass="14107">MRIGELARRTGASVRSLRYYEEQDLLASTRTPSGQRTYVESDVDRVLFLQRLYAAGLTSATILELLPCAYDPSTRTSDAAFDRLLQERDRVDRQIDDLVRTREALDRMITTNRAHRDSLAVSR</sequence>
<dbReference type="PROSITE" id="PS50937">
    <property type="entry name" value="HTH_MERR_2"/>
    <property type="match status" value="1"/>
</dbReference>
<comment type="caution">
    <text evidence="3">The sequence shown here is derived from an EMBL/GenBank/DDBJ whole genome shotgun (WGS) entry which is preliminary data.</text>
</comment>
<dbReference type="PRINTS" id="PR00040">
    <property type="entry name" value="HTHMERR"/>
</dbReference>
<dbReference type="RefSeq" id="WP_344203371.1">
    <property type="nucleotide sequence ID" value="NZ_BAAAME010000005.1"/>
</dbReference>
<accession>A0ABP4WAX4</accession>
<dbReference type="Gene3D" id="1.10.1660.10">
    <property type="match status" value="1"/>
</dbReference>